<feature type="transmembrane region" description="Helical" evidence="3">
    <location>
        <begin position="26"/>
        <end position="43"/>
    </location>
</feature>
<feature type="transmembrane region" description="Helical" evidence="3">
    <location>
        <begin position="91"/>
        <end position="110"/>
    </location>
</feature>
<dbReference type="EMBL" id="AP025698">
    <property type="protein sequence ID" value="BDH79970.1"/>
    <property type="molecule type" value="Genomic_DNA"/>
</dbReference>
<accession>A0ABM7YEQ7</accession>
<evidence type="ECO:0000256" key="2">
    <source>
        <dbReference type="ARBA" id="ARBA00022475"/>
    </source>
</evidence>
<dbReference type="InterPro" id="IPR006068">
    <property type="entry name" value="ATPase_P-typ_cation-transptr_C"/>
</dbReference>
<keyword evidence="3" id="KW-1133">Transmembrane helix</keyword>
<evidence type="ECO:0000259" key="4">
    <source>
        <dbReference type="Pfam" id="PF00689"/>
    </source>
</evidence>
<keyword evidence="3" id="KW-0472">Membrane</keyword>
<name>A0ABM7YEQ7_9EURY</name>
<gene>
    <name evidence="5" type="ORF">MTTB_13490</name>
</gene>
<keyword evidence="2" id="KW-1003">Cell membrane</keyword>
<feature type="transmembrane region" description="Helical" evidence="3">
    <location>
        <begin position="59"/>
        <end position="79"/>
    </location>
</feature>
<feature type="domain" description="Cation-transporting P-type ATPase C-terminal" evidence="4">
    <location>
        <begin position="2"/>
        <end position="114"/>
    </location>
</feature>
<dbReference type="PANTHER" id="PTHR43294:SF21">
    <property type="entry name" value="CATION TRANSPORTING ATPASE"/>
    <property type="match status" value="1"/>
</dbReference>
<evidence type="ECO:0000256" key="1">
    <source>
        <dbReference type="ARBA" id="ARBA00004651"/>
    </source>
</evidence>
<dbReference type="Gene3D" id="1.20.1110.10">
    <property type="entry name" value="Calcium-transporting ATPase, transmembrane domain"/>
    <property type="match status" value="1"/>
</dbReference>
<proteinExistence type="predicted"/>
<dbReference type="Proteomes" id="UP000831817">
    <property type="component" value="Chromosome"/>
</dbReference>
<evidence type="ECO:0000313" key="6">
    <source>
        <dbReference type="Proteomes" id="UP000831817"/>
    </source>
</evidence>
<reference evidence="5 6" key="1">
    <citation type="submission" date="2022-04" db="EMBL/GenBank/DDBJ databases">
        <title>Complete genome of Methanothermobacter tenebrarum strain RMAS.</title>
        <authorList>
            <person name="Nakamura K."/>
            <person name="Oshima K."/>
            <person name="Hattori M."/>
            <person name="Kamagata Y."/>
            <person name="Takamizawa K."/>
        </authorList>
    </citation>
    <scope>NUCLEOTIDE SEQUENCE [LARGE SCALE GENOMIC DNA]</scope>
    <source>
        <strain evidence="5 6">RMAS</strain>
    </source>
</reference>
<dbReference type="PANTHER" id="PTHR43294">
    <property type="entry name" value="SODIUM/POTASSIUM-TRANSPORTING ATPASE SUBUNIT ALPHA"/>
    <property type="match status" value="1"/>
</dbReference>
<comment type="subcellular location">
    <subcellularLocation>
        <location evidence="1">Cell membrane</location>
        <topology evidence="1">Multi-pass membrane protein</topology>
    </subcellularLocation>
</comment>
<dbReference type="InterPro" id="IPR023298">
    <property type="entry name" value="ATPase_P-typ_TM_dom_sf"/>
</dbReference>
<dbReference type="Pfam" id="PF00689">
    <property type="entry name" value="Cation_ATPase_C"/>
    <property type="match status" value="1"/>
</dbReference>
<evidence type="ECO:0000313" key="5">
    <source>
        <dbReference type="EMBL" id="BDH79970.1"/>
    </source>
</evidence>
<evidence type="ECO:0000256" key="3">
    <source>
        <dbReference type="SAM" id="Phobius"/>
    </source>
</evidence>
<organism evidence="5 6">
    <name type="scientific">Methanothermobacter tenebrarum</name>
    <dbReference type="NCBI Taxonomy" id="680118"/>
    <lineage>
        <taxon>Archaea</taxon>
        <taxon>Methanobacteriati</taxon>
        <taxon>Methanobacteriota</taxon>
        <taxon>Methanomada group</taxon>
        <taxon>Methanobacteria</taxon>
        <taxon>Methanobacteriales</taxon>
        <taxon>Methanobacteriaceae</taxon>
        <taxon>Methanothermobacter</taxon>
    </lineage>
</organism>
<keyword evidence="6" id="KW-1185">Reference proteome</keyword>
<dbReference type="SUPFAM" id="SSF81665">
    <property type="entry name" value="Calcium ATPase, transmembrane domain M"/>
    <property type="match status" value="1"/>
</dbReference>
<sequence>MAMAFSSLSVFYIASRALTVPQARTVTFATVIMVHLFYLLTARSTERSVFKMDPLSNKWIIYGVSVTIFIMILIIYVPHLEFVFNTSPFPLQWWAVVIPFSLTGITLIEIEKLIGRR</sequence>
<dbReference type="InterPro" id="IPR050510">
    <property type="entry name" value="Cation_transp_ATPase_P-type"/>
</dbReference>
<protein>
    <recommendedName>
        <fullName evidence="4">Cation-transporting P-type ATPase C-terminal domain-containing protein</fullName>
    </recommendedName>
</protein>
<keyword evidence="3" id="KW-0812">Transmembrane</keyword>